<accession>A0A7U0GBB4</accession>
<reference evidence="1 2" key="1">
    <citation type="submission" date="2020-12" db="EMBL/GenBank/DDBJ databases">
        <title>Genomic characterization of four novel bacteriophages infecting Klebsiella pneumoniae.</title>
        <authorList>
            <person name="Estrada Bonilla B."/>
            <person name="Costa A.R."/>
            <person name="van Rossum T."/>
            <person name="Hagedoorn S."/>
            <person name="Wallinga H."/>
            <person name="Xiao M."/>
            <person name="Song W."/>
            <person name="Haas P.-J."/>
            <person name="Nobrega F.L."/>
            <person name="Brouns S.J.J."/>
        </authorList>
    </citation>
    <scope>NUCLEOTIDE SEQUENCE [LARGE SCALE GENOMIC DNA]</scope>
</reference>
<sequence>MATIETFVYASVYDKKTDSNFNYDGVMPLDKNNSVFAYKNEHGYIFTDKNENILIRLDNTPTLEMKHLVFVTLHGDTVRYHFTQENEKPFSLLAIQHAFQHYMGEKARVRFMLNCRFKIHVMQRTLLMNGRPVASGTMADDKSSWVGDFYGRTWQRQLGADFILYMRSQFELAWAHKVVCQRRGEYQFLPNVALFFDSTSDLVLKLINRSNDKDSCEGFYVGTILGKGFGYHIDGNIQKIPLIDKYMRHAIEDIIGGPLSDAEFKTDRFITDVEYREDEDRWVLTSSVGDIAYMVKGPTPENTCAIRKHVTWNYNVFGQSIPSIPLLENLLIDAFYRGYCRLAKQIGL</sequence>
<dbReference type="EMBL" id="MW394391">
    <property type="protein sequence ID" value="QQV92073.1"/>
    <property type="molecule type" value="Genomic_DNA"/>
</dbReference>
<evidence type="ECO:0000313" key="1">
    <source>
        <dbReference type="EMBL" id="QQV92073.1"/>
    </source>
</evidence>
<proteinExistence type="predicted"/>
<protein>
    <submittedName>
        <fullName evidence="1">Uncharacterized protein</fullName>
    </submittedName>
</protein>
<evidence type="ECO:0000313" key="2">
    <source>
        <dbReference type="Proteomes" id="UP000596381"/>
    </source>
</evidence>
<name>A0A7U0GBB4_9CAUD</name>
<dbReference type="Proteomes" id="UP000596381">
    <property type="component" value="Segment"/>
</dbReference>
<organism evidence="1 2">
    <name type="scientific">Klebsiella phage vB_KpM_FBKp24</name>
    <dbReference type="NCBI Taxonomy" id="2801834"/>
    <lineage>
        <taxon>Viruses</taxon>
        <taxon>Duplodnaviria</taxon>
        <taxon>Heunggongvirae</taxon>
        <taxon>Uroviricota</taxon>
        <taxon>Caudoviricetes</taxon>
        <taxon>Chimalliviridae</taxon>
        <taxon>Maaswegvirus</taxon>
        <taxon>Maaswegvirus Kp24</taxon>
    </lineage>
</organism>
<gene>
    <name evidence="1" type="ORF">vBKpMFBKp24_113</name>
</gene>
<keyword evidence="2" id="KW-1185">Reference proteome</keyword>